<dbReference type="RefSeq" id="WP_256206116.1">
    <property type="nucleotide sequence ID" value="NZ_FNOE01000005.1"/>
</dbReference>
<name>A0A1H8MEG4_9PROT</name>
<dbReference type="EMBL" id="FODO01000005">
    <property type="protein sequence ID" value="SEO15674.1"/>
    <property type="molecule type" value="Genomic_DNA"/>
</dbReference>
<feature type="signal peptide" evidence="1">
    <location>
        <begin position="1"/>
        <end position="22"/>
    </location>
</feature>
<proteinExistence type="predicted"/>
<keyword evidence="1" id="KW-0732">Signal</keyword>
<accession>A0A1H8MEG4</accession>
<feature type="domain" description="Ice-binding protein C-terminal" evidence="2">
    <location>
        <begin position="203"/>
        <end position="228"/>
    </location>
</feature>
<dbReference type="NCBIfam" id="TIGR02595">
    <property type="entry name" value="PEP_CTERM"/>
    <property type="match status" value="1"/>
</dbReference>
<dbReference type="Pfam" id="PF07589">
    <property type="entry name" value="PEP-CTERM"/>
    <property type="match status" value="1"/>
</dbReference>
<protein>
    <submittedName>
        <fullName evidence="3">PEP-CTERM protein-sorting domain-containing protein</fullName>
    </submittedName>
</protein>
<organism evidence="3 4">
    <name type="scientific">Nitrosomonas oligotropha</name>
    <dbReference type="NCBI Taxonomy" id="42354"/>
    <lineage>
        <taxon>Bacteria</taxon>
        <taxon>Pseudomonadati</taxon>
        <taxon>Pseudomonadota</taxon>
        <taxon>Betaproteobacteria</taxon>
        <taxon>Nitrosomonadales</taxon>
        <taxon>Nitrosomonadaceae</taxon>
        <taxon>Nitrosomonas</taxon>
    </lineage>
</organism>
<dbReference type="InterPro" id="IPR013424">
    <property type="entry name" value="Ice-binding_C"/>
</dbReference>
<feature type="chain" id="PRO_5011463123" evidence="1">
    <location>
        <begin position="23"/>
        <end position="230"/>
    </location>
</feature>
<dbReference type="AlphaFoldDB" id="A0A1H8MEG4"/>
<evidence type="ECO:0000259" key="2">
    <source>
        <dbReference type="Pfam" id="PF07589"/>
    </source>
</evidence>
<evidence type="ECO:0000313" key="3">
    <source>
        <dbReference type="EMBL" id="SEO15674.1"/>
    </source>
</evidence>
<reference evidence="4" key="1">
    <citation type="submission" date="2016-10" db="EMBL/GenBank/DDBJ databases">
        <authorList>
            <person name="Varghese N."/>
            <person name="Submissions S."/>
        </authorList>
    </citation>
    <scope>NUCLEOTIDE SEQUENCE [LARGE SCALE GENOMIC DNA]</scope>
    <source>
        <strain evidence="4">Nm76</strain>
    </source>
</reference>
<evidence type="ECO:0000256" key="1">
    <source>
        <dbReference type="SAM" id="SignalP"/>
    </source>
</evidence>
<sequence length="230" mass="24907">MKKKLAIITASILSIIAAPSFASVGDTATYKFDLPATSSFGSGYPTVAELKITETAIGVVTFELTPNWASPGFSHDDSTVNRLDFVYQGPALTGANFSQPAIHGADIDKFTYHSDTTMDSSYKSDDQHIVIDWFAHNKSNRFDDTPYTNSIWTISGTGVDITDFTGTQATTTSGKPEPIFGIISVDPYSLTDLHPTPSNWVSAVPEPETYAMLLIGLGLIGFTLRHQRSL</sequence>
<dbReference type="Proteomes" id="UP000198814">
    <property type="component" value="Unassembled WGS sequence"/>
</dbReference>
<keyword evidence="4" id="KW-1185">Reference proteome</keyword>
<gene>
    <name evidence="3" type="ORF">SAMN05216333_10565</name>
</gene>
<evidence type="ECO:0000313" key="4">
    <source>
        <dbReference type="Proteomes" id="UP000198814"/>
    </source>
</evidence>